<accession>A0A2G5I069</accession>
<evidence type="ECO:0000313" key="4">
    <source>
        <dbReference type="Proteomes" id="UP000230605"/>
    </source>
</evidence>
<keyword evidence="5" id="KW-1185">Reference proteome</keyword>
<proteinExistence type="predicted"/>
<reference evidence="3 5" key="2">
    <citation type="submission" date="2023-09" db="EMBL/GenBank/DDBJ databases">
        <title>Complete-Gapless Cercospora beticola genome.</title>
        <authorList>
            <person name="Wyatt N.A."/>
            <person name="Spanner R.E."/>
            <person name="Bolton M.D."/>
        </authorList>
    </citation>
    <scope>NUCLEOTIDE SEQUENCE [LARGE SCALE GENOMIC DNA]</scope>
    <source>
        <strain evidence="3">Cb09-40</strain>
    </source>
</reference>
<dbReference type="EMBL" id="CP134185">
    <property type="protein sequence ID" value="WPA98983.1"/>
    <property type="molecule type" value="Genomic_DNA"/>
</dbReference>
<feature type="region of interest" description="Disordered" evidence="1">
    <location>
        <begin position="222"/>
        <end position="241"/>
    </location>
</feature>
<gene>
    <name evidence="2" type="ORF">CB0940_06355</name>
    <name evidence="3" type="ORF">RHO25_003596</name>
</gene>
<dbReference type="EMBL" id="LKMD01000102">
    <property type="protein sequence ID" value="PIA98151.1"/>
    <property type="molecule type" value="Genomic_DNA"/>
</dbReference>
<sequence>MMSARNAEGDGGVIDLTEDSVAFPILDLPPELVVRIIEHAVTISSKDKRVAIFDGTNAHQEPAITRVCRWFRSEGLPLFYTQNMFTLSTTRKSTQALFRWVNNIGLQRASTIQNLHLYWFDNSPLCDLTLGKFLSEMRFLEDCAEAAGLGPRFGEHIFVRFQDSKLVLGSGNLDRCYELSFVKFSRTSGEWQRVAELSALFNPNTPGQFAGKDFWVTDSDSDNTASDLVKHEGEDEDRQDI</sequence>
<dbReference type="Proteomes" id="UP000230605">
    <property type="component" value="Chromosome 2"/>
</dbReference>
<dbReference type="Proteomes" id="UP001302367">
    <property type="component" value="Chromosome 2"/>
</dbReference>
<dbReference type="OrthoDB" id="5272396at2759"/>
<evidence type="ECO:0008006" key="6">
    <source>
        <dbReference type="Google" id="ProtNLM"/>
    </source>
</evidence>
<evidence type="ECO:0000313" key="2">
    <source>
        <dbReference type="EMBL" id="PIA98151.1"/>
    </source>
</evidence>
<evidence type="ECO:0000313" key="5">
    <source>
        <dbReference type="Proteomes" id="UP001302367"/>
    </source>
</evidence>
<evidence type="ECO:0000313" key="3">
    <source>
        <dbReference type="EMBL" id="WPA98983.1"/>
    </source>
</evidence>
<organism evidence="2 4">
    <name type="scientific">Cercospora beticola</name>
    <name type="common">Sugarbeet leaf spot fungus</name>
    <dbReference type="NCBI Taxonomy" id="122368"/>
    <lineage>
        <taxon>Eukaryota</taxon>
        <taxon>Fungi</taxon>
        <taxon>Dikarya</taxon>
        <taxon>Ascomycota</taxon>
        <taxon>Pezizomycotina</taxon>
        <taxon>Dothideomycetes</taxon>
        <taxon>Dothideomycetidae</taxon>
        <taxon>Mycosphaerellales</taxon>
        <taxon>Mycosphaerellaceae</taxon>
        <taxon>Cercospora</taxon>
    </lineage>
</organism>
<dbReference type="AlphaFoldDB" id="A0A2G5I069"/>
<protein>
    <recommendedName>
        <fullName evidence="6">F-box domain-containing protein</fullName>
    </recommendedName>
</protein>
<evidence type="ECO:0000256" key="1">
    <source>
        <dbReference type="SAM" id="MobiDB-lite"/>
    </source>
</evidence>
<reference evidence="2 4" key="1">
    <citation type="submission" date="2015-10" db="EMBL/GenBank/DDBJ databases">
        <title>The cercosporin biosynthetic gene cluster was horizontally transferred to several fungal lineages and shown to be expanded in Cercospora beticola based on microsynteny with recipient genomes.</title>
        <authorList>
            <person name="De Jonge R."/>
            <person name="Ebert M.K."/>
            <person name="Suttle J.C."/>
            <person name="Jurick Ii W.M."/>
            <person name="Secor G.A."/>
            <person name="Thomma B.P."/>
            <person name="Van De Peer Y."/>
            <person name="Bolton M.D."/>
        </authorList>
    </citation>
    <scope>NUCLEOTIDE SEQUENCE [LARGE SCALE GENOMIC DNA]</scope>
    <source>
        <strain evidence="2 4">09-40</strain>
    </source>
</reference>
<name>A0A2G5I069_CERBT</name>